<keyword evidence="2" id="KW-0812">Transmembrane</keyword>
<name>R8AN76_PLESH</name>
<dbReference type="NCBIfam" id="TIGR02532">
    <property type="entry name" value="IV_pilin_GFxxxE"/>
    <property type="match status" value="1"/>
</dbReference>
<dbReference type="Proteomes" id="UP000014012">
    <property type="component" value="Unassembled WGS sequence"/>
</dbReference>
<dbReference type="OrthoDB" id="7059546at2"/>
<sequence length="272" mass="30030">MRLMRSQGFSLIELLIAMMLGSGVLLAIGSMLNFSNATLNALEQQQRLDNELSSIALKISKDIRRAGAFEHNQTIESKSNVDFFSVHEQGLPASGKAYFRNYIASVGECIVFTYDLNMDGCVGAKIPSTDCFLNDKNNTKYPLGEIFGYRKKDNVIEMTNTTMKNAVSQPVFDCVRPGVGLQPGQVSCNDSVFSGALCNNSKGNWEAITDSRFMRIEAFSLTRTTDSNEIVDSGDNAVIYPRYQLNIRAVLASNPAVRGEIKQVITLENPLR</sequence>
<comment type="subcellular location">
    <subcellularLocation>
        <location evidence="1">Membrane</location>
        <topology evidence="1">Single-pass membrane protein</topology>
    </subcellularLocation>
</comment>
<evidence type="ECO:0000256" key="1">
    <source>
        <dbReference type="ARBA" id="ARBA00004167"/>
    </source>
</evidence>
<organism evidence="3 4">
    <name type="scientific">Plesiomonas shigelloides 302-73</name>
    <dbReference type="NCBI Taxonomy" id="1315976"/>
    <lineage>
        <taxon>Bacteria</taxon>
        <taxon>Pseudomonadati</taxon>
        <taxon>Pseudomonadota</taxon>
        <taxon>Gammaproteobacteria</taxon>
        <taxon>Enterobacterales</taxon>
        <taxon>Enterobacteriaceae</taxon>
        <taxon>Plesiomonas</taxon>
    </lineage>
</organism>
<protein>
    <recommendedName>
        <fullName evidence="5">Prepilin-type N-terminal cleavage/methylation domain-containing protein</fullName>
    </recommendedName>
</protein>
<dbReference type="AlphaFoldDB" id="R8AN76"/>
<comment type="caution">
    <text evidence="3">The sequence shown here is derived from an EMBL/GenBank/DDBJ whole genome shotgun (WGS) entry which is preliminary data.</text>
</comment>
<dbReference type="PATRIC" id="fig|1315976.3.peg.2717"/>
<dbReference type="EMBL" id="AQQO01000358">
    <property type="protein sequence ID" value="EON87787.1"/>
    <property type="molecule type" value="Genomic_DNA"/>
</dbReference>
<evidence type="ECO:0000313" key="4">
    <source>
        <dbReference type="Proteomes" id="UP000014012"/>
    </source>
</evidence>
<keyword evidence="4" id="KW-1185">Reference proteome</keyword>
<dbReference type="GO" id="GO:0016020">
    <property type="term" value="C:membrane"/>
    <property type="evidence" value="ECO:0007669"/>
    <property type="project" value="UniProtKB-SubCell"/>
</dbReference>
<reference evidence="3 4" key="1">
    <citation type="journal article" date="2013" name="Genome Announc.">
        <title>Genome Sequence of Plesiomonas shigelloides Strain 302-73 (Serotype O1).</title>
        <authorList>
            <person name="Pique N."/>
            <person name="Aquilini E."/>
            <person name="Alioto T."/>
            <person name="Minana-Galbis D."/>
            <person name="Tomas J.M."/>
        </authorList>
    </citation>
    <scope>NUCLEOTIDE SEQUENCE [LARGE SCALE GENOMIC DNA]</scope>
    <source>
        <strain evidence="3 4">302-73</strain>
    </source>
</reference>
<gene>
    <name evidence="3" type="ORF">PLESHI_14216</name>
</gene>
<dbReference type="Pfam" id="PF07963">
    <property type="entry name" value="N_methyl"/>
    <property type="match status" value="1"/>
</dbReference>
<accession>R8AN76</accession>
<proteinExistence type="predicted"/>
<keyword evidence="2" id="KW-0472">Membrane</keyword>
<dbReference type="HOGENOM" id="CLU_1022540_0_0_6"/>
<dbReference type="InterPro" id="IPR012902">
    <property type="entry name" value="N_methyl_site"/>
</dbReference>
<feature type="transmembrane region" description="Helical" evidence="2">
    <location>
        <begin position="12"/>
        <end position="32"/>
    </location>
</feature>
<keyword evidence="2" id="KW-1133">Transmembrane helix</keyword>
<dbReference type="PROSITE" id="PS00409">
    <property type="entry name" value="PROKAR_NTER_METHYL"/>
    <property type="match status" value="1"/>
</dbReference>
<evidence type="ECO:0008006" key="5">
    <source>
        <dbReference type="Google" id="ProtNLM"/>
    </source>
</evidence>
<evidence type="ECO:0000256" key="2">
    <source>
        <dbReference type="SAM" id="Phobius"/>
    </source>
</evidence>
<evidence type="ECO:0000313" key="3">
    <source>
        <dbReference type="EMBL" id="EON87787.1"/>
    </source>
</evidence>